<evidence type="ECO:0000313" key="3">
    <source>
        <dbReference type="EMBL" id="KAK4104977.1"/>
    </source>
</evidence>
<protein>
    <submittedName>
        <fullName evidence="3">RNI-like protein</fullName>
    </submittedName>
</protein>
<dbReference type="EMBL" id="MU863626">
    <property type="protein sequence ID" value="KAK4104977.1"/>
    <property type="molecule type" value="Genomic_DNA"/>
</dbReference>
<reference evidence="3" key="2">
    <citation type="submission" date="2023-05" db="EMBL/GenBank/DDBJ databases">
        <authorList>
            <consortium name="Lawrence Berkeley National Laboratory"/>
            <person name="Steindorff A."/>
            <person name="Hensen N."/>
            <person name="Bonometti L."/>
            <person name="Westerberg I."/>
            <person name="Brannstrom I.O."/>
            <person name="Guillou S."/>
            <person name="Cros-Aarteil S."/>
            <person name="Calhoun S."/>
            <person name="Haridas S."/>
            <person name="Kuo A."/>
            <person name="Mondo S."/>
            <person name="Pangilinan J."/>
            <person name="Riley R."/>
            <person name="Labutti K."/>
            <person name="Andreopoulos B."/>
            <person name="Lipzen A."/>
            <person name="Chen C."/>
            <person name="Yanf M."/>
            <person name="Daum C."/>
            <person name="Ng V."/>
            <person name="Clum A."/>
            <person name="Ohm R."/>
            <person name="Martin F."/>
            <person name="Silar P."/>
            <person name="Natvig D."/>
            <person name="Lalanne C."/>
            <person name="Gautier V."/>
            <person name="Ament-Velasquez S.L."/>
            <person name="Kruys A."/>
            <person name="Hutchinson M.I."/>
            <person name="Powell A.J."/>
            <person name="Barry K."/>
            <person name="Miller A.N."/>
            <person name="Grigoriev I.V."/>
            <person name="Debuchy R."/>
            <person name="Gladieux P."/>
            <person name="Thoren M.H."/>
            <person name="Johannesson H."/>
        </authorList>
    </citation>
    <scope>NUCLEOTIDE SEQUENCE</scope>
    <source>
        <strain evidence="3">CBS 757.83</strain>
    </source>
</reference>
<dbReference type="SMART" id="SM00367">
    <property type="entry name" value="LRR_CC"/>
    <property type="match status" value="3"/>
</dbReference>
<dbReference type="InterPro" id="IPR032675">
    <property type="entry name" value="LRR_dom_sf"/>
</dbReference>
<feature type="region of interest" description="Disordered" evidence="1">
    <location>
        <begin position="35"/>
        <end position="124"/>
    </location>
</feature>
<dbReference type="FunFam" id="3.80.10.10:FF:000601">
    <property type="entry name" value="DNA repair protein Rad7, protein"/>
    <property type="match status" value="1"/>
</dbReference>
<evidence type="ECO:0000313" key="4">
    <source>
        <dbReference type="Proteomes" id="UP001305647"/>
    </source>
</evidence>
<keyword evidence="4" id="KW-1185">Reference proteome</keyword>
<dbReference type="Gene3D" id="3.80.10.10">
    <property type="entry name" value="Ribonuclease Inhibitor"/>
    <property type="match status" value="2"/>
</dbReference>
<organism evidence="3 4">
    <name type="scientific">Parathielavia hyrcaniae</name>
    <dbReference type="NCBI Taxonomy" id="113614"/>
    <lineage>
        <taxon>Eukaryota</taxon>
        <taxon>Fungi</taxon>
        <taxon>Dikarya</taxon>
        <taxon>Ascomycota</taxon>
        <taxon>Pezizomycotina</taxon>
        <taxon>Sordariomycetes</taxon>
        <taxon>Sordariomycetidae</taxon>
        <taxon>Sordariales</taxon>
        <taxon>Chaetomiaceae</taxon>
        <taxon>Parathielavia</taxon>
    </lineage>
</organism>
<dbReference type="SUPFAM" id="SSF52047">
    <property type="entry name" value="RNI-like"/>
    <property type="match status" value="1"/>
</dbReference>
<evidence type="ECO:0000256" key="1">
    <source>
        <dbReference type="SAM" id="MobiDB-lite"/>
    </source>
</evidence>
<evidence type="ECO:0000259" key="2">
    <source>
        <dbReference type="Pfam" id="PF23550"/>
    </source>
</evidence>
<dbReference type="InterPro" id="IPR001611">
    <property type="entry name" value="Leu-rich_rpt"/>
</dbReference>
<feature type="compositionally biased region" description="Low complexity" evidence="1">
    <location>
        <begin position="55"/>
        <end position="87"/>
    </location>
</feature>
<name>A0AAN6QD20_9PEZI</name>
<dbReference type="InterPro" id="IPR056451">
    <property type="entry name" value="Znf_Tbcl_Rhp7"/>
</dbReference>
<dbReference type="GO" id="GO:0019005">
    <property type="term" value="C:SCF ubiquitin ligase complex"/>
    <property type="evidence" value="ECO:0007669"/>
    <property type="project" value="TreeGrafter"/>
</dbReference>
<dbReference type="Pfam" id="PF13516">
    <property type="entry name" value="LRR_6"/>
    <property type="match status" value="1"/>
</dbReference>
<dbReference type="Proteomes" id="UP001305647">
    <property type="component" value="Unassembled WGS sequence"/>
</dbReference>
<feature type="domain" description="DNA repair protein rhp7 treble clef" evidence="2">
    <location>
        <begin position="136"/>
        <end position="174"/>
    </location>
</feature>
<accession>A0AAN6QD20</accession>
<feature type="compositionally biased region" description="Basic and acidic residues" evidence="1">
    <location>
        <begin position="90"/>
        <end position="104"/>
    </location>
</feature>
<dbReference type="InterPro" id="IPR006553">
    <property type="entry name" value="Leu-rich_rpt_Cys-con_subtyp"/>
</dbReference>
<sequence length="615" mass="68048">MSRQSRLQRRIMGPQSALTDFLASHNISATQIRIDADARRRAAENQQDDADEASDAQAPAAPAPATQAASASPTPAGRPRRAAATGSQDEEARKREQKSIEKIKASKKVQKRKRGLESEDEDDLASELLQRSAPLPGQQDNCENCGTRFTVTAYSRNGPDGGLLCTPCSRDLDKDEAAKRKRKKRASGGAVGRRRQLQSNILDGTYALGAKSLMTLCIETLAKNIDLAEDFGDLPAPIIDKIARKLSKHRLLDARTLSLFLQPTTEEVHVYDGAKLSADDFIRIFQTVPGLRKLKVRNGVHFKDQVMDYLLSRHIELEDLYLHGANLISESKWKEYLQHKGGSLRSLRIYFTDKHVGDEVLATLPTTCPSLTRLKISHNQQVTGAGIAALGDVKTLQHLSLDLRNELHSDVYVDLLSKIGANLQTLSLTRVNRADNTVLDAIHTHCRSLVKLRITESEEMTDAGFVRLFKDWANPGLAIVDLQKCRQLDSARPRENPDGIGLCSNGFRALMAHSGKTLQELNVHGCRHIGRAALEDVFKPDGETLYEAMVHLEISFCEEVTDFVVGCVFRSCPNLRELNVFGCMKVKDVRVPRGKILVGVPNARGMVIEGDDDEQ</sequence>
<proteinExistence type="predicted"/>
<dbReference type="Pfam" id="PF23550">
    <property type="entry name" value="zf_Tbcl_Rhp7"/>
    <property type="match status" value="1"/>
</dbReference>
<gene>
    <name evidence="3" type="ORF">N658DRAFT_493090</name>
</gene>
<reference evidence="3" key="1">
    <citation type="journal article" date="2023" name="Mol. Phylogenet. Evol.">
        <title>Genome-scale phylogeny and comparative genomics of the fungal order Sordariales.</title>
        <authorList>
            <person name="Hensen N."/>
            <person name="Bonometti L."/>
            <person name="Westerberg I."/>
            <person name="Brannstrom I.O."/>
            <person name="Guillou S."/>
            <person name="Cros-Aarteil S."/>
            <person name="Calhoun S."/>
            <person name="Haridas S."/>
            <person name="Kuo A."/>
            <person name="Mondo S."/>
            <person name="Pangilinan J."/>
            <person name="Riley R."/>
            <person name="LaButti K."/>
            <person name="Andreopoulos B."/>
            <person name="Lipzen A."/>
            <person name="Chen C."/>
            <person name="Yan M."/>
            <person name="Daum C."/>
            <person name="Ng V."/>
            <person name="Clum A."/>
            <person name="Steindorff A."/>
            <person name="Ohm R.A."/>
            <person name="Martin F."/>
            <person name="Silar P."/>
            <person name="Natvig D.O."/>
            <person name="Lalanne C."/>
            <person name="Gautier V."/>
            <person name="Ament-Velasquez S.L."/>
            <person name="Kruys A."/>
            <person name="Hutchinson M.I."/>
            <person name="Powell A.J."/>
            <person name="Barry K."/>
            <person name="Miller A.N."/>
            <person name="Grigoriev I.V."/>
            <person name="Debuchy R."/>
            <person name="Gladieux P."/>
            <person name="Hiltunen Thoren M."/>
            <person name="Johannesson H."/>
        </authorList>
    </citation>
    <scope>NUCLEOTIDE SEQUENCE</scope>
    <source>
        <strain evidence="3">CBS 757.83</strain>
    </source>
</reference>
<comment type="caution">
    <text evidence="3">The sequence shown here is derived from an EMBL/GenBank/DDBJ whole genome shotgun (WGS) entry which is preliminary data.</text>
</comment>
<dbReference type="PANTHER" id="PTHR13318:SF190">
    <property type="entry name" value="PARTNER OF PAIRED, ISOFORM B"/>
    <property type="match status" value="1"/>
</dbReference>
<dbReference type="GO" id="GO:0031146">
    <property type="term" value="P:SCF-dependent proteasomal ubiquitin-dependent protein catabolic process"/>
    <property type="evidence" value="ECO:0007669"/>
    <property type="project" value="TreeGrafter"/>
</dbReference>
<dbReference type="PANTHER" id="PTHR13318">
    <property type="entry name" value="PARTNER OF PAIRED, ISOFORM B-RELATED"/>
    <property type="match status" value="1"/>
</dbReference>
<dbReference type="AlphaFoldDB" id="A0AAN6QD20"/>
<feature type="compositionally biased region" description="Basic residues" evidence="1">
    <location>
        <begin position="105"/>
        <end position="114"/>
    </location>
</feature>